<dbReference type="InterPro" id="IPR007452">
    <property type="entry name" value="TamB_C"/>
</dbReference>
<comment type="subcellular location">
    <subcellularLocation>
        <location evidence="1">Membrane</location>
        <topology evidence="1">Single-pass membrane protein</topology>
    </subcellularLocation>
</comment>
<dbReference type="EMBL" id="MDVB01000084">
    <property type="protein sequence ID" value="PIT14541.1"/>
    <property type="molecule type" value="Genomic_DNA"/>
</dbReference>
<protein>
    <recommendedName>
        <fullName evidence="7">Translocation and assembly module TamB C-terminal domain-containing protein</fullName>
    </recommendedName>
</protein>
<evidence type="ECO:0000256" key="3">
    <source>
        <dbReference type="ARBA" id="ARBA00022989"/>
    </source>
</evidence>
<evidence type="ECO:0000256" key="6">
    <source>
        <dbReference type="SAM" id="Phobius"/>
    </source>
</evidence>
<dbReference type="Pfam" id="PF04357">
    <property type="entry name" value="TamB"/>
    <property type="match status" value="1"/>
</dbReference>
<dbReference type="RefSeq" id="WP_100113773.1">
    <property type="nucleotide sequence ID" value="NZ_MDVB01000084.1"/>
</dbReference>
<comment type="caution">
    <text evidence="8">The sequence shown here is derived from an EMBL/GenBank/DDBJ whole genome shotgun (WGS) entry which is preliminary data.</text>
</comment>
<name>A0A2N9WT81_9NEIS</name>
<evidence type="ECO:0000313" key="9">
    <source>
        <dbReference type="Proteomes" id="UP000231293"/>
    </source>
</evidence>
<feature type="domain" description="Translocation and assembly module TamB C-terminal" evidence="7">
    <location>
        <begin position="966"/>
        <end position="1299"/>
    </location>
</feature>
<feature type="transmembrane region" description="Helical" evidence="6">
    <location>
        <begin position="32"/>
        <end position="53"/>
    </location>
</feature>
<gene>
    <name evidence="8" type="ORF">BGI32_07360</name>
</gene>
<accession>A0A2N9WT81</accession>
<keyword evidence="3 6" id="KW-1133">Transmembrane helix</keyword>
<dbReference type="PANTHER" id="PTHR36985:SF1">
    <property type="entry name" value="TRANSLOCATION AND ASSEMBLY MODULE SUBUNIT TAMB"/>
    <property type="match status" value="1"/>
</dbReference>
<organism evidence="8 9">
    <name type="scientific">Snodgrassella alvi</name>
    <dbReference type="NCBI Taxonomy" id="1196083"/>
    <lineage>
        <taxon>Bacteria</taxon>
        <taxon>Pseudomonadati</taxon>
        <taxon>Pseudomonadota</taxon>
        <taxon>Betaproteobacteria</taxon>
        <taxon>Neisseriales</taxon>
        <taxon>Neisseriaceae</taxon>
        <taxon>Snodgrassella</taxon>
    </lineage>
</organism>
<evidence type="ECO:0000256" key="5">
    <source>
        <dbReference type="SAM" id="MobiDB-lite"/>
    </source>
</evidence>
<feature type="compositionally biased region" description="Polar residues" evidence="5">
    <location>
        <begin position="1"/>
        <end position="17"/>
    </location>
</feature>
<sequence length="1300" mass="141777">MAETTLNSGESSATTTAPVPPRKPRWKQWLKASLYSLLGLLIMIIAILCWLAGTESGLRFSVHTIPKWFGVHISTDKLTGTIWRGFAGTDIRVSHRDFDLSIAKIQFNWNNRELWQRRFHVQLLDIGKINYINHSVPQSKHKPVSTLPNSISLPLQINIDKLQLGGFTLGKNQTPIILASQASYIYDHRKHQLVLNELNTPWQNFQGTVSIATQTPFALSGQLDGNGTLDKTAVESAALIKGSLQQPDLFARLDGGNIHFRTHAILKPYALQLNHKIVSINLQSRHINPAAFSSSLPFADLNLNLDLNLAPVNDSNNQLTGHIKLGNEQPRAYNGAKTTGLPIRSIDGDINIDSNGKLILPALTTRLLQQGQIITRGSVDSAARQLDINSELLRIYASDALTTPLSGSLNGHIRVFGSFNGLTTQWLLASEKGNSDGAIQIITDEQKHQQTLILDKLNLTPNGGGSFNAKGSLALYQNKALQLIINSNNFNPARVNASFPSGSINGHIKINGQLAQQPAIQADMLWHNSILSGAALSGKATIRYRHQHLEQANINLIAGQNRIVTNGSFGKASDKLNLDINAPNLGLFGFGLKGLLNTKGFIAGEPKKITANLNGAARNLQIGQLLNINQLDFKIIGSPDINQPLLVNMIADHIDIAGSDGSKPTVINNTDIKINGRGSQHQLQGSSNLSLDGKPYHLNINAHGGLDKNYQWRGRVNALDISGVLNLKLLNPIQLEAGTQRVNMQNAHWAALGGNLNLSNLNWDKNKGLTTRGTASNLALHELHNVIELPVEQNLIIGGDWNFSYSHNMQGYLKLYQQGGDITLPQHQQKLGLQNVRLDTQFQNGHINNHLNGLTRYGITDAILVITPNSNGKISTAPISGHIKIDSPDLSTARNLLPIGMQLKGNMHADATISGHLNEPLLNGNLIGDNLYYRDQANGTILENGSLRSHFQGRRWLIDSLSFARRDGTIKLNGVVDMTKLTPDINVTAHLDHYNIFDQVNRRLTLSGDAQLLYTIAHGIVLSGKLKVDKGLFGMQKSGMPQLDDDVVVLGREKTAKQQRATPIRLNLDLDMNDAFRFSGEGIDVLLGGQLTATANPGSTIQIVGTVNVVRGQYKAYGQYLVIQHGSTISFVGPMDNPNLKIRAKRRYSQVGAGVEALGRLDSPRINLIANEPMSEKDKLSWLILNRPSSGSAGDEAAIAAAASAWLAGGLNDKLGLLDEIGLTSQQTRNSQTGEMNPAEQAITIGKHLSNNLYVSYLYGIESATQTVSITYQISRALQSIIHVGTESAGGEIRYTRRFD</sequence>
<proteinExistence type="predicted"/>
<dbReference type="GO" id="GO:0005886">
    <property type="term" value="C:plasma membrane"/>
    <property type="evidence" value="ECO:0007669"/>
    <property type="project" value="InterPro"/>
</dbReference>
<dbReference type="Proteomes" id="UP000231293">
    <property type="component" value="Unassembled WGS sequence"/>
</dbReference>
<evidence type="ECO:0000259" key="7">
    <source>
        <dbReference type="Pfam" id="PF04357"/>
    </source>
</evidence>
<reference evidence="8 9" key="1">
    <citation type="journal article" date="2017" name="MBio">
        <title>Type VI secretion-mediated competition in the bee gut microbiome.</title>
        <authorList>
            <person name="Steele M.I."/>
            <person name="Kwong W.K."/>
            <person name="Powell J.E."/>
            <person name="Whiteley M."/>
            <person name="Moran N.A."/>
        </authorList>
    </citation>
    <scope>NUCLEOTIDE SEQUENCE [LARGE SCALE GENOMIC DNA]</scope>
    <source>
        <strain evidence="8 9">App2-2</strain>
    </source>
</reference>
<evidence type="ECO:0000256" key="2">
    <source>
        <dbReference type="ARBA" id="ARBA00022692"/>
    </source>
</evidence>
<evidence type="ECO:0000256" key="1">
    <source>
        <dbReference type="ARBA" id="ARBA00004167"/>
    </source>
</evidence>
<evidence type="ECO:0000256" key="4">
    <source>
        <dbReference type="ARBA" id="ARBA00023136"/>
    </source>
</evidence>
<keyword evidence="4 6" id="KW-0472">Membrane</keyword>
<dbReference type="PANTHER" id="PTHR36985">
    <property type="entry name" value="TRANSLOCATION AND ASSEMBLY MODULE SUBUNIT TAMB"/>
    <property type="match status" value="1"/>
</dbReference>
<evidence type="ECO:0000313" key="8">
    <source>
        <dbReference type="EMBL" id="PIT14541.1"/>
    </source>
</evidence>
<keyword evidence="2 6" id="KW-0812">Transmembrane</keyword>
<feature type="region of interest" description="Disordered" evidence="5">
    <location>
        <begin position="1"/>
        <end position="23"/>
    </location>
</feature>
<dbReference type="GO" id="GO:0009306">
    <property type="term" value="P:protein secretion"/>
    <property type="evidence" value="ECO:0007669"/>
    <property type="project" value="InterPro"/>
</dbReference>